<dbReference type="Pfam" id="PF12838">
    <property type="entry name" value="Fer4_7"/>
    <property type="match status" value="2"/>
</dbReference>
<dbReference type="InterPro" id="IPR050572">
    <property type="entry name" value="Fe-S_Ferredoxin"/>
</dbReference>
<dbReference type="PANTHER" id="PTHR43687">
    <property type="entry name" value="ADENYLYLSULFATE REDUCTASE, BETA SUBUNIT"/>
    <property type="match status" value="1"/>
</dbReference>
<dbReference type="PANTHER" id="PTHR43687:SF6">
    <property type="entry name" value="L-ASPARTATE SEMIALDEHYDE SULFURTRANSFERASE IRON-SULFUR SUBUNIT"/>
    <property type="match status" value="1"/>
</dbReference>
<dbReference type="SUPFAM" id="SSF54862">
    <property type="entry name" value="4Fe-4S ferredoxins"/>
    <property type="match status" value="4"/>
</dbReference>
<dbReference type="GO" id="GO:0016491">
    <property type="term" value="F:oxidoreductase activity"/>
    <property type="evidence" value="ECO:0007669"/>
    <property type="project" value="UniProtKB-ARBA"/>
</dbReference>
<feature type="domain" description="4Fe-4S ferredoxin-type" evidence="8">
    <location>
        <begin position="288"/>
        <end position="307"/>
    </location>
</feature>
<keyword evidence="1" id="KW-0813">Transport</keyword>
<gene>
    <name evidence="9" type="ordered locus">Mevan_0933</name>
</gene>
<feature type="domain" description="4Fe-4S ferredoxin-type" evidence="8">
    <location>
        <begin position="66"/>
        <end position="95"/>
    </location>
</feature>
<organism evidence="9 10">
    <name type="scientific">Methanococcus vannielii (strain ATCC 35089 / DSM 1224 / JCM 13029 / OCM 148 / SB)</name>
    <dbReference type="NCBI Taxonomy" id="406327"/>
    <lineage>
        <taxon>Archaea</taxon>
        <taxon>Methanobacteriati</taxon>
        <taxon>Methanobacteriota</taxon>
        <taxon>Methanomada group</taxon>
        <taxon>Methanococci</taxon>
        <taxon>Methanococcales</taxon>
        <taxon>Methanococcaceae</taxon>
        <taxon>Methanococcus</taxon>
    </lineage>
</organism>
<feature type="domain" description="4Fe-4S ferredoxin-type" evidence="8">
    <location>
        <begin position="344"/>
        <end position="373"/>
    </location>
</feature>
<feature type="domain" description="4Fe-4S ferredoxin-type" evidence="8">
    <location>
        <begin position="383"/>
        <end position="412"/>
    </location>
</feature>
<dbReference type="Gene3D" id="3.30.70.3270">
    <property type="match status" value="1"/>
</dbReference>
<dbReference type="InterPro" id="IPR017896">
    <property type="entry name" value="4Fe4S_Fe-S-bd"/>
</dbReference>
<evidence type="ECO:0000256" key="1">
    <source>
        <dbReference type="ARBA" id="ARBA00022448"/>
    </source>
</evidence>
<dbReference type="OrthoDB" id="23478at2157"/>
<dbReference type="CDD" id="cd10549">
    <property type="entry name" value="MtMvhB_like"/>
    <property type="match status" value="1"/>
</dbReference>
<evidence type="ECO:0000256" key="2">
    <source>
        <dbReference type="ARBA" id="ARBA00022485"/>
    </source>
</evidence>
<feature type="domain" description="4Fe-4S ferredoxin-type" evidence="8">
    <location>
        <begin position="196"/>
        <end position="226"/>
    </location>
</feature>
<dbReference type="PROSITE" id="PS00198">
    <property type="entry name" value="4FE4S_FER_1"/>
    <property type="match status" value="6"/>
</dbReference>
<dbReference type="EMBL" id="CP000742">
    <property type="protein sequence ID" value="ABR54837.1"/>
    <property type="molecule type" value="Genomic_DNA"/>
</dbReference>
<dbReference type="InterPro" id="IPR017900">
    <property type="entry name" value="4Fe4S_Fe_S_CS"/>
</dbReference>
<keyword evidence="10" id="KW-1185">Reference proteome</keyword>
<protein>
    <submittedName>
        <fullName evidence="9">4Fe-4S ferredoxin iron-sulfur binding domain protein</fullName>
    </submittedName>
</protein>
<evidence type="ECO:0000256" key="7">
    <source>
        <dbReference type="ARBA" id="ARBA00023014"/>
    </source>
</evidence>
<keyword evidence="5" id="KW-0249">Electron transport</keyword>
<keyword evidence="2" id="KW-0004">4Fe-4S</keyword>
<evidence type="ECO:0000259" key="8">
    <source>
        <dbReference type="PROSITE" id="PS51379"/>
    </source>
</evidence>
<proteinExistence type="predicted"/>
<keyword evidence="7" id="KW-0411">Iron-sulfur</keyword>
<dbReference type="PROSITE" id="PS51379">
    <property type="entry name" value="4FE4S_FER_2"/>
    <property type="match status" value="13"/>
</dbReference>
<dbReference type="Pfam" id="PF12798">
    <property type="entry name" value="Fer4_3"/>
    <property type="match status" value="2"/>
</dbReference>
<evidence type="ECO:0000256" key="5">
    <source>
        <dbReference type="ARBA" id="ARBA00022982"/>
    </source>
</evidence>
<evidence type="ECO:0000256" key="3">
    <source>
        <dbReference type="ARBA" id="ARBA00022723"/>
    </source>
</evidence>
<dbReference type="HOGENOM" id="CLU_582186_0_0_2"/>
<dbReference type="GO" id="GO:0051539">
    <property type="term" value="F:4 iron, 4 sulfur cluster binding"/>
    <property type="evidence" value="ECO:0007669"/>
    <property type="project" value="UniProtKB-KW"/>
</dbReference>
<dbReference type="Pfam" id="PF13187">
    <property type="entry name" value="Fer4_9"/>
    <property type="match status" value="1"/>
</dbReference>
<sequence>MIVTNIKNCRSYENCEKCPNTDISKCMEACPTGAIKLLDGKAFSCITCGTCEKECPTGAIKKNEYGGYYVNRKKCTGCGICKNVCPINIIEIKETENKKSYPDGICVMCGLCTTACPYDARIYFDPSKLKNSKNKMLMERYSAIFKLMGKTYEFKVPKTDVTIKNPAERTIRKSININHNECNECGKCIYLCPKNTIIEGKMVDACTRCNLCSDACPVNAIEFGKVNENCVLCGNCILKCPKDVLKIENFKISKTKEEMAIKPVKHCINCGLCVDKCPTGALRFNAGKILYDPNTCILCNLCVKECPKKVRINKGDHIDGACVLCEICINNCPNNAIVVKEVSKFTKIDKKECIACGTCSKVCPNNAIVVKINSLNMNGNPVHSEVIFNENCVMCENCAIHCPRDVIENTTGYKKIVDIENSYIRADFDYCVKCGLCNIICPNDAVDKGEVDTKKCEYCSACVNICPTHALHIYRTWNEKID</sequence>
<reference evidence="9" key="1">
    <citation type="submission" date="2007-06" db="EMBL/GenBank/DDBJ databases">
        <title>Complete sequence of Methanococcus vannielii SB.</title>
        <authorList>
            <consortium name="US DOE Joint Genome Institute"/>
            <person name="Copeland A."/>
            <person name="Lucas S."/>
            <person name="Lapidus A."/>
            <person name="Barry K."/>
            <person name="Glavina del Rio T."/>
            <person name="Dalin E."/>
            <person name="Tice H."/>
            <person name="Pitluck S."/>
            <person name="Chain P."/>
            <person name="Malfatti S."/>
            <person name="Shin M."/>
            <person name="Vergez L."/>
            <person name="Schmutz J."/>
            <person name="Larimer F."/>
            <person name="Land M."/>
            <person name="Hauser L."/>
            <person name="Kyrpides N."/>
            <person name="Anderson I."/>
            <person name="Sieprawska-Lupa M."/>
            <person name="Whitman W.B."/>
            <person name="Richardson P."/>
        </authorList>
    </citation>
    <scope>NUCLEOTIDE SEQUENCE [LARGE SCALE GENOMIC DNA]</scope>
    <source>
        <strain evidence="9">SB</strain>
    </source>
</reference>
<evidence type="ECO:0000256" key="6">
    <source>
        <dbReference type="ARBA" id="ARBA00023004"/>
    </source>
</evidence>
<name>A6UQR5_METVS</name>
<feature type="domain" description="4Fe-4S ferredoxin-type" evidence="8">
    <location>
        <begin position="173"/>
        <end position="195"/>
    </location>
</feature>
<keyword evidence="3" id="KW-0479">Metal-binding</keyword>
<feature type="domain" description="4Fe-4S ferredoxin-type" evidence="8">
    <location>
        <begin position="422"/>
        <end position="446"/>
    </location>
</feature>
<dbReference type="RefSeq" id="WP_012065766.1">
    <property type="nucleotide sequence ID" value="NC_009634.1"/>
</dbReference>
<dbReference type="GO" id="GO:0046872">
    <property type="term" value="F:metal ion binding"/>
    <property type="evidence" value="ECO:0007669"/>
    <property type="project" value="UniProtKB-KW"/>
</dbReference>
<keyword evidence="4" id="KW-0677">Repeat</keyword>
<feature type="domain" description="4Fe-4S ferredoxin-type" evidence="8">
    <location>
        <begin position="447"/>
        <end position="476"/>
    </location>
</feature>
<dbReference type="STRING" id="406327.Mevan_0933"/>
<feature type="domain" description="4Fe-4S ferredoxin-type" evidence="8">
    <location>
        <begin position="228"/>
        <end position="250"/>
    </location>
</feature>
<feature type="domain" description="4Fe-4S ferredoxin-type" evidence="8">
    <location>
        <begin position="310"/>
        <end position="342"/>
    </location>
</feature>
<dbReference type="AlphaFoldDB" id="A6UQR5"/>
<dbReference type="eggNOG" id="arCOG02182">
    <property type="taxonomic scope" value="Archaea"/>
</dbReference>
<keyword evidence="6" id="KW-0408">Iron</keyword>
<dbReference type="Gene3D" id="3.30.70.20">
    <property type="match status" value="6"/>
</dbReference>
<evidence type="ECO:0000256" key="4">
    <source>
        <dbReference type="ARBA" id="ARBA00022737"/>
    </source>
</evidence>
<feature type="domain" description="4Fe-4S ferredoxin-type" evidence="8">
    <location>
        <begin position="257"/>
        <end position="287"/>
    </location>
</feature>
<accession>A6UQR5</accession>
<dbReference type="KEGG" id="mvn:Mevan_0933"/>
<evidence type="ECO:0000313" key="10">
    <source>
        <dbReference type="Proteomes" id="UP000001107"/>
    </source>
</evidence>
<evidence type="ECO:0000313" key="9">
    <source>
        <dbReference type="EMBL" id="ABR54837.1"/>
    </source>
</evidence>
<dbReference type="GeneID" id="5326038"/>
<feature type="domain" description="4Fe-4S ferredoxin-type" evidence="8">
    <location>
        <begin position="96"/>
        <end position="126"/>
    </location>
</feature>
<dbReference type="Proteomes" id="UP000001107">
    <property type="component" value="Chromosome"/>
</dbReference>
<feature type="domain" description="4Fe-4S ferredoxin-type" evidence="8">
    <location>
        <begin position="33"/>
        <end position="65"/>
    </location>
</feature>
<dbReference type="Pfam" id="PF00037">
    <property type="entry name" value="Fer4"/>
    <property type="match status" value="4"/>
</dbReference>